<feature type="transmembrane region" description="Helical" evidence="4">
    <location>
        <begin position="116"/>
        <end position="134"/>
    </location>
</feature>
<feature type="transmembrane region" description="Helical" evidence="4">
    <location>
        <begin position="149"/>
        <end position="170"/>
    </location>
</feature>
<keyword evidence="4" id="KW-0812">Transmembrane</keyword>
<keyword evidence="4" id="KW-1133">Transmembrane helix</keyword>
<dbReference type="SMART" id="SM00342">
    <property type="entry name" value="HTH_ARAC"/>
    <property type="match status" value="1"/>
</dbReference>
<keyword evidence="2" id="KW-0238">DNA-binding</keyword>
<evidence type="ECO:0000256" key="1">
    <source>
        <dbReference type="ARBA" id="ARBA00023015"/>
    </source>
</evidence>
<evidence type="ECO:0000313" key="7">
    <source>
        <dbReference type="Proteomes" id="UP001634154"/>
    </source>
</evidence>
<evidence type="ECO:0000256" key="2">
    <source>
        <dbReference type="ARBA" id="ARBA00023125"/>
    </source>
</evidence>
<protein>
    <submittedName>
        <fullName evidence="6">Helix-turn-helix domain-containing protein</fullName>
    </submittedName>
</protein>
<dbReference type="PANTHER" id="PTHR43280">
    <property type="entry name" value="ARAC-FAMILY TRANSCRIPTIONAL REGULATOR"/>
    <property type="match status" value="1"/>
</dbReference>
<dbReference type="PROSITE" id="PS01124">
    <property type="entry name" value="HTH_ARAC_FAMILY_2"/>
    <property type="match status" value="1"/>
</dbReference>
<dbReference type="PANTHER" id="PTHR43280:SF29">
    <property type="entry name" value="ARAC-FAMILY TRANSCRIPTIONAL REGULATOR"/>
    <property type="match status" value="1"/>
</dbReference>
<proteinExistence type="predicted"/>
<dbReference type="SUPFAM" id="SSF46689">
    <property type="entry name" value="Homeodomain-like"/>
    <property type="match status" value="1"/>
</dbReference>
<reference evidence="6 7" key="1">
    <citation type="submission" date="2024-12" db="EMBL/GenBank/DDBJ databases">
        <title>Draft genome sequence of Chryseobacterium kwangjuense AG447.</title>
        <authorList>
            <person name="Cheptsov V.S."/>
            <person name="Belov A."/>
            <person name="Zavarzina A.G."/>
        </authorList>
    </citation>
    <scope>NUCLEOTIDE SEQUENCE [LARGE SCALE GENOMIC DNA]</scope>
    <source>
        <strain evidence="6 7">AG447</strain>
    </source>
</reference>
<gene>
    <name evidence="6" type="ORF">ACKW6Q_21570</name>
</gene>
<dbReference type="RefSeq" id="WP_409358191.1">
    <property type="nucleotide sequence ID" value="NZ_JBJXVJ010000005.1"/>
</dbReference>
<feature type="transmembrane region" description="Helical" evidence="4">
    <location>
        <begin position="93"/>
        <end position="111"/>
    </location>
</feature>
<organism evidence="6 7">
    <name type="scientific">Chryseobacterium kwangjuense</name>
    <dbReference type="NCBI Taxonomy" id="267125"/>
    <lineage>
        <taxon>Bacteria</taxon>
        <taxon>Pseudomonadati</taxon>
        <taxon>Bacteroidota</taxon>
        <taxon>Flavobacteriia</taxon>
        <taxon>Flavobacteriales</taxon>
        <taxon>Weeksellaceae</taxon>
        <taxon>Chryseobacterium group</taxon>
        <taxon>Chryseobacterium</taxon>
    </lineage>
</organism>
<feature type="transmembrane region" description="Helical" evidence="4">
    <location>
        <begin position="68"/>
        <end position="87"/>
    </location>
</feature>
<dbReference type="InterPro" id="IPR018060">
    <property type="entry name" value="HTH_AraC"/>
</dbReference>
<keyword evidence="1" id="KW-0805">Transcription regulation</keyword>
<keyword evidence="3" id="KW-0804">Transcription</keyword>
<dbReference type="Pfam" id="PF12833">
    <property type="entry name" value="HTH_18"/>
    <property type="match status" value="1"/>
</dbReference>
<dbReference type="Gene3D" id="1.10.10.60">
    <property type="entry name" value="Homeodomain-like"/>
    <property type="match status" value="1"/>
</dbReference>
<comment type="caution">
    <text evidence="6">The sequence shown here is derived from an EMBL/GenBank/DDBJ whole genome shotgun (WGS) entry which is preliminary data.</text>
</comment>
<feature type="transmembrane region" description="Helical" evidence="4">
    <location>
        <begin position="20"/>
        <end position="39"/>
    </location>
</feature>
<evidence type="ECO:0000313" key="6">
    <source>
        <dbReference type="EMBL" id="MFN1219565.1"/>
    </source>
</evidence>
<evidence type="ECO:0000256" key="3">
    <source>
        <dbReference type="ARBA" id="ARBA00023163"/>
    </source>
</evidence>
<feature type="transmembrane region" description="Helical" evidence="4">
    <location>
        <begin position="45"/>
        <end position="61"/>
    </location>
</feature>
<evidence type="ECO:0000259" key="5">
    <source>
        <dbReference type="PROSITE" id="PS01124"/>
    </source>
</evidence>
<name>A0ABW9KAJ4_9FLAO</name>
<accession>A0ABW9KAJ4</accession>
<sequence length="334" mass="39078">MNTKNEQIEKLKQELIDRYIILMVIILGVYAAIFTFYIYDKIMSWYLIGGLFFLGYSYVLVRKKFPNYALIHLYLIAAPLYNFYVMLAFWDNSVASFCWLLPIPLGAYIFFSKKEVIIYTIYVLLIIIIGYILANNLTFKFPKHSQKEVLFTDTILITSNILVVTLLIYYKDKIRKLEIISQFTQNLKAEKEKEKEKALVPKAAPEDQDADNEAMEKLFSKIEESMTENMLFKDVKFNLSSLSVALDVNSTYISKAIRYKGYPNFNSYLNTYRINYVKKLFTEIDFQKTTLMYVYTEAGFSNQSTFNRVFKQIEGITPSEYFQKTLKDSSESGL</sequence>
<dbReference type="Proteomes" id="UP001634154">
    <property type="component" value="Unassembled WGS sequence"/>
</dbReference>
<dbReference type="InterPro" id="IPR009057">
    <property type="entry name" value="Homeodomain-like_sf"/>
</dbReference>
<keyword evidence="4" id="KW-0472">Membrane</keyword>
<evidence type="ECO:0000256" key="4">
    <source>
        <dbReference type="SAM" id="Phobius"/>
    </source>
</evidence>
<feature type="domain" description="HTH araC/xylS-type" evidence="5">
    <location>
        <begin position="216"/>
        <end position="324"/>
    </location>
</feature>
<keyword evidence="7" id="KW-1185">Reference proteome</keyword>
<dbReference type="EMBL" id="JBJXVJ010000005">
    <property type="protein sequence ID" value="MFN1219565.1"/>
    <property type="molecule type" value="Genomic_DNA"/>
</dbReference>